<dbReference type="NCBIfam" id="TIGR03354">
    <property type="entry name" value="VI_FHA"/>
    <property type="match status" value="1"/>
</dbReference>
<dbReference type="STRING" id="670155.SAMN04488001_0066"/>
<dbReference type="EMBL" id="FNOI01000010">
    <property type="protein sequence ID" value="SDX62778.1"/>
    <property type="molecule type" value="Genomic_DNA"/>
</dbReference>
<organism evidence="3 4">
    <name type="scientific">Litoreibacter albidus</name>
    <dbReference type="NCBI Taxonomy" id="670155"/>
    <lineage>
        <taxon>Bacteria</taxon>
        <taxon>Pseudomonadati</taxon>
        <taxon>Pseudomonadota</taxon>
        <taxon>Alphaproteobacteria</taxon>
        <taxon>Rhodobacterales</taxon>
        <taxon>Roseobacteraceae</taxon>
        <taxon>Litoreibacter</taxon>
    </lineage>
</organism>
<proteinExistence type="predicted"/>
<accession>A0A1H3D9F1</accession>
<dbReference type="PROSITE" id="PS50006">
    <property type="entry name" value="FHA_DOMAIN"/>
    <property type="match status" value="1"/>
</dbReference>
<evidence type="ECO:0000313" key="4">
    <source>
        <dbReference type="Proteomes" id="UP000199441"/>
    </source>
</evidence>
<dbReference type="OrthoDB" id="273564at2"/>
<dbReference type="AlphaFoldDB" id="A0A1H3D9F1"/>
<dbReference type="SUPFAM" id="SSF49879">
    <property type="entry name" value="SMAD/FHA domain"/>
    <property type="match status" value="1"/>
</dbReference>
<gene>
    <name evidence="3" type="ORF">SAMN04488001_0066</name>
</gene>
<dbReference type="CDD" id="cd00060">
    <property type="entry name" value="FHA"/>
    <property type="match status" value="1"/>
</dbReference>
<feature type="compositionally biased region" description="Pro residues" evidence="1">
    <location>
        <begin position="158"/>
        <end position="171"/>
    </location>
</feature>
<protein>
    <submittedName>
        <fullName evidence="3">FHA domain protein</fullName>
    </submittedName>
</protein>
<feature type="domain" description="FHA" evidence="2">
    <location>
        <begin position="28"/>
        <end position="78"/>
    </location>
</feature>
<dbReference type="InterPro" id="IPR000253">
    <property type="entry name" value="FHA_dom"/>
</dbReference>
<dbReference type="InterPro" id="IPR046883">
    <property type="entry name" value="T6SS_FHA_C"/>
</dbReference>
<feature type="compositionally biased region" description="Low complexity" evidence="1">
    <location>
        <begin position="114"/>
        <end position="126"/>
    </location>
</feature>
<dbReference type="Gene3D" id="2.60.200.20">
    <property type="match status" value="1"/>
</dbReference>
<keyword evidence="4" id="KW-1185">Reference proteome</keyword>
<dbReference type="RefSeq" id="WP_089948860.1">
    <property type="nucleotide sequence ID" value="NZ_FNOI01000010.1"/>
</dbReference>
<dbReference type="SMART" id="SM00240">
    <property type="entry name" value="FHA"/>
    <property type="match status" value="1"/>
</dbReference>
<feature type="compositionally biased region" description="Pro residues" evidence="1">
    <location>
        <begin position="214"/>
        <end position="233"/>
    </location>
</feature>
<dbReference type="Proteomes" id="UP000199441">
    <property type="component" value="Unassembled WGS sequence"/>
</dbReference>
<feature type="region of interest" description="Disordered" evidence="1">
    <location>
        <begin position="114"/>
        <end position="235"/>
    </location>
</feature>
<reference evidence="4" key="1">
    <citation type="submission" date="2016-10" db="EMBL/GenBank/DDBJ databases">
        <authorList>
            <person name="Varghese N."/>
            <person name="Submissions S."/>
        </authorList>
    </citation>
    <scope>NUCLEOTIDE SEQUENCE [LARGE SCALE GENOMIC DNA]</scope>
    <source>
        <strain evidence="4">DSM 26922</strain>
    </source>
</reference>
<dbReference type="Pfam" id="PF20232">
    <property type="entry name" value="T6SS_FHA_C"/>
    <property type="match status" value="1"/>
</dbReference>
<name>A0A1H3D9F1_9RHOB</name>
<feature type="compositionally biased region" description="Low complexity" evidence="1">
    <location>
        <begin position="195"/>
        <end position="213"/>
    </location>
</feature>
<sequence length="433" mass="45492">MKLTLKIENHDFLEDGGPLEISVDGRGVLVGRDGAMDWTLPDPARHISSQHFEVTFQNGVYWLNDTSTNGTYLQGHSHRVESPYQLAHMDRLQVGHYIIVVVLEDAAAAWGDAPSAAAPATGADPWNLGGAPAEPVNVTPAEENPWRGDFGDNFIVNPTPPATPTPPPAAPTPAALAQGGSPFASATPIPPAAPATPQAAPASEGFAPAAAPSAPIPPAPIPAAPPPTAPAPAGPSADAVLRAFCEGAGMPMTNLPAKDPVELARELGQSLRVTTEELKALLGARAATKQFVKSGSRTMMGQTDNNPLKFMPDAVQAMDVMYINPRPGYLSGTSTLVEAFGDIKRHQTAVYSAIQPALARLLEDLSPEAIEKRAGAGASKLAVVGGGKRARNWEVFVERWDAKTHPYENGMLDVFLAYFAEAYDSSIKANGGQ</sequence>
<dbReference type="InterPro" id="IPR008984">
    <property type="entry name" value="SMAD_FHA_dom_sf"/>
</dbReference>
<dbReference type="InterPro" id="IPR017735">
    <property type="entry name" value="T6SS_FHA"/>
</dbReference>
<dbReference type="Pfam" id="PF00498">
    <property type="entry name" value="FHA"/>
    <property type="match status" value="1"/>
</dbReference>
<evidence type="ECO:0000256" key="1">
    <source>
        <dbReference type="SAM" id="MobiDB-lite"/>
    </source>
</evidence>
<evidence type="ECO:0000259" key="2">
    <source>
        <dbReference type="PROSITE" id="PS50006"/>
    </source>
</evidence>
<evidence type="ECO:0000313" key="3">
    <source>
        <dbReference type="EMBL" id="SDX62778.1"/>
    </source>
</evidence>